<comment type="caution">
    <text evidence="6">The sequence shown here is derived from an EMBL/GenBank/DDBJ whole genome shotgun (WGS) entry which is preliminary data.</text>
</comment>
<evidence type="ECO:0000313" key="6">
    <source>
        <dbReference type="EMBL" id="KAK4495263.1"/>
    </source>
</evidence>
<evidence type="ECO:0000313" key="7">
    <source>
        <dbReference type="Proteomes" id="UP001305779"/>
    </source>
</evidence>
<keyword evidence="2" id="KW-0378">Hydrolase</keyword>
<dbReference type="InterPro" id="IPR011659">
    <property type="entry name" value="WD40"/>
</dbReference>
<dbReference type="Proteomes" id="UP001305779">
    <property type="component" value="Unassembled WGS sequence"/>
</dbReference>
<dbReference type="PANTHER" id="PTHR42776:SF27">
    <property type="entry name" value="DIPEPTIDYL PEPTIDASE FAMILY MEMBER 6"/>
    <property type="match status" value="1"/>
</dbReference>
<dbReference type="SUPFAM" id="SSF82171">
    <property type="entry name" value="DPP6 N-terminal domain-like"/>
    <property type="match status" value="1"/>
</dbReference>
<dbReference type="EMBL" id="JAXOVC010000012">
    <property type="protein sequence ID" value="KAK4495263.1"/>
    <property type="molecule type" value="Genomic_DNA"/>
</dbReference>
<dbReference type="InterPro" id="IPR011042">
    <property type="entry name" value="6-blade_b-propeller_TolB-like"/>
</dbReference>
<reference evidence="6 7" key="1">
    <citation type="journal article" date="2023" name="G3 (Bethesda)">
        <title>A chromosome-level genome assembly of Zasmidium syzygii isolated from banana leaves.</title>
        <authorList>
            <person name="van Westerhoven A.C."/>
            <person name="Mehrabi R."/>
            <person name="Talebi R."/>
            <person name="Steentjes M.B.F."/>
            <person name="Corcolon B."/>
            <person name="Chong P.A."/>
            <person name="Kema G.H.J."/>
            <person name="Seidl M.F."/>
        </authorList>
    </citation>
    <scope>NUCLEOTIDE SEQUENCE [LARGE SCALE GENOMIC DNA]</scope>
    <source>
        <strain evidence="6 7">P124</strain>
    </source>
</reference>
<organism evidence="6 7">
    <name type="scientific">Zasmidium cellare</name>
    <name type="common">Wine cellar mold</name>
    <name type="synonym">Racodium cellare</name>
    <dbReference type="NCBI Taxonomy" id="395010"/>
    <lineage>
        <taxon>Eukaryota</taxon>
        <taxon>Fungi</taxon>
        <taxon>Dikarya</taxon>
        <taxon>Ascomycota</taxon>
        <taxon>Pezizomycotina</taxon>
        <taxon>Dothideomycetes</taxon>
        <taxon>Dothideomycetidae</taxon>
        <taxon>Mycosphaerellales</taxon>
        <taxon>Mycosphaerellaceae</taxon>
        <taxon>Zasmidium</taxon>
    </lineage>
</organism>
<evidence type="ECO:0000256" key="2">
    <source>
        <dbReference type="ARBA" id="ARBA00022801"/>
    </source>
</evidence>
<dbReference type="InterPro" id="IPR029058">
    <property type="entry name" value="AB_hydrolase_fold"/>
</dbReference>
<keyword evidence="7" id="KW-1185">Reference proteome</keyword>
<dbReference type="Pfam" id="PF00326">
    <property type="entry name" value="Peptidase_S9"/>
    <property type="match status" value="1"/>
</dbReference>
<dbReference type="InterPro" id="IPR001375">
    <property type="entry name" value="Peptidase_S9_cat"/>
</dbReference>
<keyword evidence="3" id="KW-0645">Protease</keyword>
<evidence type="ECO:0000256" key="4">
    <source>
        <dbReference type="ARBA" id="ARBA00032829"/>
    </source>
</evidence>
<dbReference type="Gene3D" id="2.120.10.30">
    <property type="entry name" value="TolB, C-terminal domain"/>
    <property type="match status" value="1"/>
</dbReference>
<comment type="similarity">
    <text evidence="1">Belongs to the peptidase S9C family.</text>
</comment>
<evidence type="ECO:0000256" key="3">
    <source>
        <dbReference type="ARBA" id="ARBA00022825"/>
    </source>
</evidence>
<protein>
    <recommendedName>
        <fullName evidence="4">Dipeptidyl-peptidase V</fullName>
    </recommendedName>
</protein>
<evidence type="ECO:0000256" key="1">
    <source>
        <dbReference type="ARBA" id="ARBA00010040"/>
    </source>
</evidence>
<feature type="domain" description="Peptidase S9 prolyl oligopeptidase catalytic" evidence="5">
    <location>
        <begin position="494"/>
        <end position="693"/>
    </location>
</feature>
<name>A0ABR0E202_ZASCE</name>
<dbReference type="PANTHER" id="PTHR42776">
    <property type="entry name" value="SERINE PEPTIDASE S9 FAMILY MEMBER"/>
    <property type="match status" value="1"/>
</dbReference>
<dbReference type="SUPFAM" id="SSF53474">
    <property type="entry name" value="alpha/beta-Hydrolases"/>
    <property type="match status" value="1"/>
</dbReference>
<accession>A0ABR0E202</accession>
<dbReference type="Pfam" id="PF07676">
    <property type="entry name" value="PD40"/>
    <property type="match status" value="1"/>
</dbReference>
<evidence type="ECO:0000259" key="5">
    <source>
        <dbReference type="Pfam" id="PF00326"/>
    </source>
</evidence>
<proteinExistence type="inferred from homology"/>
<dbReference type="Gene3D" id="3.40.50.1820">
    <property type="entry name" value="alpha/beta hydrolase"/>
    <property type="match status" value="1"/>
</dbReference>
<gene>
    <name evidence="6" type="ORF">PRZ48_013592</name>
</gene>
<keyword evidence="3" id="KW-0720">Serine protease</keyword>
<sequence length="695" mass="75853">MLEAASADEMPSQAYQNTKIPLPQLCLDRDISDSKAFLEIQRRHEEVLRPGEDFASDLAQLDISPDGRYIVGVATMAAEMKGAPTTKLVVIETDGEDAKLQLFGERKGSDIYPRWSPDGQTISFLSQVEESNQLFLLDFKTGTVKQCTKDVKVSIEGQGWSQDGSKILLVVAGLGADNSGSGGGTPLDPNKKAEKSWLPQIARAAAPDDYRTLWLYDVVSSKAEQVSPEGLNVWEAVWISLSKVVGICSDLPEEEAWYTSSVRELDVRTKDVRTLYTSEVPIEFLAASPNGQRVAFANGVASDRKILKGDLILLDVESGKAGKLDTNKVDIGGAVVFPGDDLIVATGSKVDEEMVVQFDCKSNDMTEAWKSKEHSTGNSHIGEVAARVVDGVAQVAFVKTGWFSPATLVHGTKAELRELRSFVSSQLEQEIRSLGTARNISWKAPDGLEIHGYFISPSSAKGPVPTVLFVHGGPVWQWRPRYIASHGQQQVLERSLLSNGIAIFKPNPRGSSGRGQDFIRHVYGDMGGKDTYDYLSGLESLVKEGLADPKRLGVWGGSYGGFMSSWLVTQSPSTFAAAVPASPCTDWVSSKFTSNIGRFFDDFLGDSPHDPHGKYFTRSPIHHVDKVKTPTMTVVGGIDRCTPPSQGQEFHQALVEKGVPSVLLTYPEEGHGVRQMPAMFDLVARAGEWFKHFLL</sequence>